<dbReference type="PANTHER" id="PTHR33166">
    <property type="entry name" value="GAG_P30 DOMAIN-CONTAINING PROTEIN"/>
    <property type="match status" value="1"/>
</dbReference>
<dbReference type="InterPro" id="IPR003036">
    <property type="entry name" value="Gag_P30"/>
</dbReference>
<evidence type="ECO:0000313" key="3">
    <source>
        <dbReference type="Proteomes" id="UP000054081"/>
    </source>
</evidence>
<dbReference type="InterPro" id="IPR008919">
    <property type="entry name" value="Retrov_capsid_N"/>
</dbReference>
<feature type="non-terminal residue" evidence="2">
    <location>
        <position position="145"/>
    </location>
</feature>
<dbReference type="InterPro" id="IPR050462">
    <property type="entry name" value="Retroviral_Gag-Pol_poly"/>
</dbReference>
<evidence type="ECO:0000259" key="1">
    <source>
        <dbReference type="Pfam" id="PF02093"/>
    </source>
</evidence>
<dbReference type="SUPFAM" id="SSF47943">
    <property type="entry name" value="Retrovirus capsid protein, N-terminal core domain"/>
    <property type="match status" value="1"/>
</dbReference>
<feature type="non-terminal residue" evidence="2">
    <location>
        <position position="1"/>
    </location>
</feature>
<accession>A0A093RH21</accession>
<reference evidence="2 3" key="1">
    <citation type="submission" date="2014-04" db="EMBL/GenBank/DDBJ databases">
        <title>Genome evolution of avian class.</title>
        <authorList>
            <person name="Zhang G."/>
            <person name="Li C."/>
        </authorList>
    </citation>
    <scope>NUCLEOTIDE SEQUENCE [LARGE SCALE GENOMIC DNA]</scope>
    <source>
        <strain evidence="2">BGI_AS28</strain>
    </source>
</reference>
<keyword evidence="3" id="KW-1185">Reference proteome</keyword>
<name>A0A093RH21_PYGAD</name>
<protein>
    <recommendedName>
        <fullName evidence="1">Core shell protein Gag P30 domain-containing protein</fullName>
    </recommendedName>
</protein>
<dbReference type="GO" id="GO:0019068">
    <property type="term" value="P:virion assembly"/>
    <property type="evidence" value="ECO:0007669"/>
    <property type="project" value="InterPro"/>
</dbReference>
<evidence type="ECO:0000313" key="2">
    <source>
        <dbReference type="EMBL" id="KFW70209.1"/>
    </source>
</evidence>
<gene>
    <name evidence="2" type="ORF">AS28_07785</name>
</gene>
<dbReference type="STRING" id="9238.A0A093RH21"/>
<dbReference type="Pfam" id="PF02093">
    <property type="entry name" value="Gag_p30"/>
    <property type="match status" value="1"/>
</dbReference>
<dbReference type="Gene3D" id="1.10.375.10">
    <property type="entry name" value="Human Immunodeficiency Virus Type 1 Capsid Protein"/>
    <property type="match status" value="1"/>
</dbReference>
<sequence>GPVLIKIPFSSYDLETWKNVAKGYRADPVSVTKHFQFLIKQHNPDWSDVQLLLDHMTETEKQLIVKTAQDLAIDQLKNDGVDIKDHFPLQDPHWDPNRGAHRELLNAYRDWIVRGMERAIPKAINWLALYAMRQGLKETPSEFLD</sequence>
<dbReference type="Proteomes" id="UP000054081">
    <property type="component" value="Unassembled WGS sequence"/>
</dbReference>
<dbReference type="AlphaFoldDB" id="A0A093RH21"/>
<organism evidence="2 3">
    <name type="scientific">Pygoscelis adeliae</name>
    <name type="common">Adelie penguin</name>
    <dbReference type="NCBI Taxonomy" id="9238"/>
    <lineage>
        <taxon>Eukaryota</taxon>
        <taxon>Metazoa</taxon>
        <taxon>Chordata</taxon>
        <taxon>Craniata</taxon>
        <taxon>Vertebrata</taxon>
        <taxon>Euteleostomi</taxon>
        <taxon>Archelosauria</taxon>
        <taxon>Archosauria</taxon>
        <taxon>Dinosauria</taxon>
        <taxon>Saurischia</taxon>
        <taxon>Theropoda</taxon>
        <taxon>Coelurosauria</taxon>
        <taxon>Aves</taxon>
        <taxon>Neognathae</taxon>
        <taxon>Neoaves</taxon>
        <taxon>Aequornithes</taxon>
        <taxon>Sphenisciformes</taxon>
        <taxon>Spheniscidae</taxon>
        <taxon>Pygoscelis</taxon>
    </lineage>
</organism>
<proteinExistence type="predicted"/>
<dbReference type="EMBL" id="KL225265">
    <property type="protein sequence ID" value="KFW70209.1"/>
    <property type="molecule type" value="Genomic_DNA"/>
</dbReference>
<feature type="domain" description="Core shell protein Gag P30" evidence="1">
    <location>
        <begin position="13"/>
        <end position="145"/>
    </location>
</feature>